<reference evidence="2" key="2">
    <citation type="submission" date="2023-03" db="EMBL/GenBank/DDBJ databases">
        <authorList>
            <person name="Inwood S.N."/>
            <person name="Skelly J.G."/>
            <person name="Guhlin J."/>
            <person name="Harrop T.W.R."/>
            <person name="Goldson S.G."/>
            <person name="Dearden P.K."/>
        </authorList>
    </citation>
    <scope>NUCLEOTIDE SEQUENCE</scope>
    <source>
        <strain evidence="2">Lincoln</strain>
        <tissue evidence="2">Whole body</tissue>
    </source>
</reference>
<feature type="transmembrane region" description="Helical" evidence="1">
    <location>
        <begin position="92"/>
        <end position="110"/>
    </location>
</feature>
<proteinExistence type="predicted"/>
<evidence type="ECO:0000313" key="3">
    <source>
        <dbReference type="Proteomes" id="UP001168972"/>
    </source>
</evidence>
<name>A0AA39F1W8_MICHY</name>
<evidence type="ECO:0000256" key="1">
    <source>
        <dbReference type="SAM" id="Phobius"/>
    </source>
</evidence>
<keyword evidence="1" id="KW-1133">Transmembrane helix</keyword>
<feature type="transmembrane region" description="Helical" evidence="1">
    <location>
        <begin position="15"/>
        <end position="35"/>
    </location>
</feature>
<reference evidence="2" key="1">
    <citation type="journal article" date="2023" name="bioRxiv">
        <title>Scaffold-level genome assemblies of two parasitoid biocontrol wasps reveal the parthenogenesis mechanism and an associated novel virus.</title>
        <authorList>
            <person name="Inwood S."/>
            <person name="Skelly J."/>
            <person name="Guhlin J."/>
            <person name="Harrop T."/>
            <person name="Goldson S."/>
            <person name="Dearden P."/>
        </authorList>
    </citation>
    <scope>NUCLEOTIDE SEQUENCE</scope>
    <source>
        <strain evidence="2">Lincoln</strain>
        <tissue evidence="2">Whole body</tissue>
    </source>
</reference>
<dbReference type="Proteomes" id="UP001168972">
    <property type="component" value="Unassembled WGS sequence"/>
</dbReference>
<comment type="caution">
    <text evidence="2">The sequence shown here is derived from an EMBL/GenBank/DDBJ whole genome shotgun (WGS) entry which is preliminary data.</text>
</comment>
<organism evidence="2 3">
    <name type="scientific">Microctonus hyperodae</name>
    <name type="common">Parasitoid wasp</name>
    <dbReference type="NCBI Taxonomy" id="165561"/>
    <lineage>
        <taxon>Eukaryota</taxon>
        <taxon>Metazoa</taxon>
        <taxon>Ecdysozoa</taxon>
        <taxon>Arthropoda</taxon>
        <taxon>Hexapoda</taxon>
        <taxon>Insecta</taxon>
        <taxon>Pterygota</taxon>
        <taxon>Neoptera</taxon>
        <taxon>Endopterygota</taxon>
        <taxon>Hymenoptera</taxon>
        <taxon>Apocrita</taxon>
        <taxon>Ichneumonoidea</taxon>
        <taxon>Braconidae</taxon>
        <taxon>Euphorinae</taxon>
        <taxon>Microctonus</taxon>
    </lineage>
</organism>
<keyword evidence="1" id="KW-0472">Membrane</keyword>
<keyword evidence="1" id="KW-0812">Transmembrane</keyword>
<accession>A0AA39F1W8</accession>
<evidence type="ECO:0000313" key="2">
    <source>
        <dbReference type="EMBL" id="KAK0161417.1"/>
    </source>
</evidence>
<sequence length="173" mass="19748">MYSRIGNVYDQLGNFPFGLITWLWDTIGLVFDILLEFLGRSIELTLTILNLAFQIICFLRDLCVEAMQTFANVFRGIVNVIGSIDADDVEDFATACIVVILWIGAGRFILSAIDKNNGRYNPFKYFGKSSHRVRTHDRLEHEDDCPIVQDNTWLQRTSKKKSIGSRKCNSTKC</sequence>
<protein>
    <submittedName>
        <fullName evidence="2">Uncharacterized protein</fullName>
    </submittedName>
</protein>
<dbReference type="EMBL" id="JAQQBR010001835">
    <property type="protein sequence ID" value="KAK0161417.1"/>
    <property type="molecule type" value="Genomic_DNA"/>
</dbReference>
<dbReference type="AlphaFoldDB" id="A0AA39F1W8"/>
<keyword evidence="3" id="KW-1185">Reference proteome</keyword>
<gene>
    <name evidence="2" type="ORF">PV327_009888</name>
</gene>